<evidence type="ECO:0000313" key="4">
    <source>
        <dbReference type="Proteomes" id="UP000322918"/>
    </source>
</evidence>
<organism evidence="3 4">
    <name type="scientific">Arcticibacter tournemirensis</name>
    <dbReference type="NCBI Taxonomy" id="699437"/>
    <lineage>
        <taxon>Bacteria</taxon>
        <taxon>Pseudomonadati</taxon>
        <taxon>Bacteroidota</taxon>
        <taxon>Sphingobacteriia</taxon>
        <taxon>Sphingobacteriales</taxon>
        <taxon>Sphingobacteriaceae</taxon>
        <taxon>Arcticibacter</taxon>
    </lineage>
</organism>
<protein>
    <submittedName>
        <fullName evidence="3">Metallophosphoesterase family protein</fullName>
    </submittedName>
</protein>
<dbReference type="AlphaFoldDB" id="A0A5M9HF04"/>
<dbReference type="EMBL" id="VWNE01000004">
    <property type="protein sequence ID" value="KAA8485566.1"/>
    <property type="molecule type" value="Genomic_DNA"/>
</dbReference>
<proteinExistence type="inferred from homology"/>
<accession>A0A5M9HF04</accession>
<sequence>MNIAVISDIHGNLPALQAVLRDITSRQIDRIYCLGDLVNFAPWPNEVIELIRAENIPTLCGNHDLSIGLNKTEFDFSFKTNEEHKAGLKAIAFTNSALSDENREFLRSLPKFIRLEHHQTNILLTHGSPRSVSEYVFEDFPEDTLLDLMDDYVADVLIMGHTHRPYIKYFGQSKLAINAGSVGKSKDGNNRAAYLMLTLNDKGPLPVADIIRVSYTLEEVQQAILQSSIPNIYANLLIKA</sequence>
<evidence type="ECO:0000313" key="3">
    <source>
        <dbReference type="EMBL" id="KAA8485566.1"/>
    </source>
</evidence>
<evidence type="ECO:0000259" key="2">
    <source>
        <dbReference type="Pfam" id="PF12850"/>
    </source>
</evidence>
<dbReference type="OrthoDB" id="9813918at2"/>
<name>A0A5M9HF04_9SPHI</name>
<dbReference type="PANTHER" id="PTHR42850:SF2">
    <property type="entry name" value="BLL5683 PROTEIN"/>
    <property type="match status" value="1"/>
</dbReference>
<dbReference type="GO" id="GO:0005737">
    <property type="term" value="C:cytoplasm"/>
    <property type="evidence" value="ECO:0007669"/>
    <property type="project" value="TreeGrafter"/>
</dbReference>
<dbReference type="PIRSF" id="PIRSF000883">
    <property type="entry name" value="Pesterase_MJ0912"/>
    <property type="match status" value="1"/>
</dbReference>
<feature type="domain" description="Calcineurin-like phosphoesterase" evidence="2">
    <location>
        <begin position="1"/>
        <end position="201"/>
    </location>
</feature>
<dbReference type="InterPro" id="IPR011152">
    <property type="entry name" value="Pesterase_MJ0912"/>
</dbReference>
<dbReference type="PANTHER" id="PTHR42850">
    <property type="entry name" value="METALLOPHOSPHOESTERASE"/>
    <property type="match status" value="1"/>
</dbReference>
<keyword evidence="4" id="KW-1185">Reference proteome</keyword>
<comment type="similarity">
    <text evidence="1">Belongs to the metallophosphoesterase superfamily. YfcE family.</text>
</comment>
<dbReference type="CDD" id="cd00838">
    <property type="entry name" value="MPP_superfamily"/>
    <property type="match status" value="1"/>
</dbReference>
<evidence type="ECO:0000256" key="1">
    <source>
        <dbReference type="ARBA" id="ARBA00008950"/>
    </source>
</evidence>
<dbReference type="InterPro" id="IPR024654">
    <property type="entry name" value="Calcineurin-like_PHP_lpxH"/>
</dbReference>
<dbReference type="Proteomes" id="UP000322918">
    <property type="component" value="Unassembled WGS sequence"/>
</dbReference>
<dbReference type="SUPFAM" id="SSF56300">
    <property type="entry name" value="Metallo-dependent phosphatases"/>
    <property type="match status" value="1"/>
</dbReference>
<reference evidence="3 4" key="1">
    <citation type="submission" date="2019-09" db="EMBL/GenBank/DDBJ databases">
        <title>Pararcticibacter amylolyticus gen. nov., sp. nov., isolated from a rottenly hemp rope, and reclassification of Pedobacter tournemirensis as Pararcticibacter tournemirensis comb. nov.</title>
        <authorList>
            <person name="Cai Y."/>
        </authorList>
    </citation>
    <scope>NUCLEOTIDE SEQUENCE [LARGE SCALE GENOMIC DNA]</scope>
    <source>
        <strain evidence="3 4">TF5-37.2-LB10</strain>
    </source>
</reference>
<dbReference type="GO" id="GO:0016791">
    <property type="term" value="F:phosphatase activity"/>
    <property type="evidence" value="ECO:0007669"/>
    <property type="project" value="TreeGrafter"/>
</dbReference>
<comment type="caution">
    <text evidence="3">The sequence shown here is derived from an EMBL/GenBank/DDBJ whole genome shotgun (WGS) entry which is preliminary data.</text>
</comment>
<dbReference type="InterPro" id="IPR029052">
    <property type="entry name" value="Metallo-depent_PP-like"/>
</dbReference>
<dbReference type="RefSeq" id="WP_141813544.1">
    <property type="nucleotide sequence ID" value="NZ_VFPL01000001.1"/>
</dbReference>
<dbReference type="InterPro" id="IPR050126">
    <property type="entry name" value="Ap4A_hydrolase"/>
</dbReference>
<dbReference type="Pfam" id="PF12850">
    <property type="entry name" value="Metallophos_2"/>
    <property type="match status" value="1"/>
</dbReference>
<dbReference type="Gene3D" id="3.60.21.10">
    <property type="match status" value="1"/>
</dbReference>
<gene>
    <name evidence="3" type="ORF">F1649_03535</name>
</gene>